<dbReference type="Proteomes" id="UP000233120">
    <property type="component" value="Unassembled WGS sequence"/>
</dbReference>
<organism evidence="1 2">
    <name type="scientific">Macaca nemestrina</name>
    <name type="common">Pig-tailed macaque</name>
    <dbReference type="NCBI Taxonomy" id="9545"/>
    <lineage>
        <taxon>Eukaryota</taxon>
        <taxon>Metazoa</taxon>
        <taxon>Chordata</taxon>
        <taxon>Craniata</taxon>
        <taxon>Vertebrata</taxon>
        <taxon>Euteleostomi</taxon>
        <taxon>Mammalia</taxon>
        <taxon>Eutheria</taxon>
        <taxon>Euarchontoglires</taxon>
        <taxon>Primates</taxon>
        <taxon>Haplorrhini</taxon>
        <taxon>Catarrhini</taxon>
        <taxon>Cercopithecidae</taxon>
        <taxon>Cercopithecinae</taxon>
        <taxon>Macaca</taxon>
    </lineage>
</organism>
<dbReference type="Bgee" id="ENSMNEG00000013900">
    <property type="expression patterns" value="Expressed in pituitary gland and 4 other cell types or tissues"/>
</dbReference>
<name>A0A2K6AV24_MACNE</name>
<reference evidence="1" key="2">
    <citation type="submission" date="2025-09" db="UniProtKB">
        <authorList>
            <consortium name="Ensembl"/>
        </authorList>
    </citation>
    <scope>IDENTIFICATION</scope>
</reference>
<dbReference type="Ensembl" id="ENSMNET00000015126.1">
    <property type="protein sequence ID" value="ENSMNEP00000002987.1"/>
    <property type="gene ID" value="ENSMNEG00000013900.1"/>
</dbReference>
<dbReference type="AlphaFoldDB" id="A0A2K6AV24"/>
<keyword evidence="2" id="KW-1185">Reference proteome</keyword>
<protein>
    <submittedName>
        <fullName evidence="1">Uncharacterized protein</fullName>
    </submittedName>
</protein>
<evidence type="ECO:0000313" key="2">
    <source>
        <dbReference type="Proteomes" id="UP000233120"/>
    </source>
</evidence>
<evidence type="ECO:0000313" key="1">
    <source>
        <dbReference type="Ensembl" id="ENSMNEP00000002987.1"/>
    </source>
</evidence>
<sequence>MSGALSWLRTSGCDAAPQFSFCKSFSFHGLPKEPFLASLSKSALLGTVAYTCNPSTQGGQGWRSA</sequence>
<reference evidence="1" key="1">
    <citation type="submission" date="2025-08" db="UniProtKB">
        <authorList>
            <consortium name="Ensembl"/>
        </authorList>
    </citation>
    <scope>IDENTIFICATION</scope>
</reference>
<proteinExistence type="predicted"/>
<accession>A0A2K6AV24</accession>